<feature type="non-terminal residue" evidence="2">
    <location>
        <position position="62"/>
    </location>
</feature>
<keyword evidence="1" id="KW-1133">Transmembrane helix</keyword>
<dbReference type="GeneID" id="36581459"/>
<evidence type="ECO:0000313" key="2">
    <source>
        <dbReference type="EMBL" id="PMD57934.1"/>
    </source>
</evidence>
<dbReference type="Proteomes" id="UP000235371">
    <property type="component" value="Unassembled WGS sequence"/>
</dbReference>
<name>A0A2J6T4J1_9HELO</name>
<feature type="transmembrane region" description="Helical" evidence="1">
    <location>
        <begin position="41"/>
        <end position="58"/>
    </location>
</feature>
<dbReference type="EMBL" id="KZ613840">
    <property type="protein sequence ID" value="PMD57934.1"/>
    <property type="molecule type" value="Genomic_DNA"/>
</dbReference>
<proteinExistence type="predicted"/>
<reference evidence="2 3" key="1">
    <citation type="submission" date="2016-04" db="EMBL/GenBank/DDBJ databases">
        <title>A degradative enzymes factory behind the ericoid mycorrhizal symbiosis.</title>
        <authorList>
            <consortium name="DOE Joint Genome Institute"/>
            <person name="Martino E."/>
            <person name="Morin E."/>
            <person name="Grelet G."/>
            <person name="Kuo A."/>
            <person name="Kohler A."/>
            <person name="Daghino S."/>
            <person name="Barry K."/>
            <person name="Choi C."/>
            <person name="Cichocki N."/>
            <person name="Clum A."/>
            <person name="Copeland A."/>
            <person name="Hainaut M."/>
            <person name="Haridas S."/>
            <person name="Labutti K."/>
            <person name="Lindquist E."/>
            <person name="Lipzen A."/>
            <person name="Khouja H.-R."/>
            <person name="Murat C."/>
            <person name="Ohm R."/>
            <person name="Olson A."/>
            <person name="Spatafora J."/>
            <person name="Veneault-Fourrey C."/>
            <person name="Henrissat B."/>
            <person name="Grigoriev I."/>
            <person name="Martin F."/>
            <person name="Perotto S."/>
        </authorList>
    </citation>
    <scope>NUCLEOTIDE SEQUENCE [LARGE SCALE GENOMIC DNA]</scope>
    <source>
        <strain evidence="2 3">E</strain>
    </source>
</reference>
<keyword evidence="1" id="KW-0472">Membrane</keyword>
<evidence type="ECO:0000313" key="3">
    <source>
        <dbReference type="Proteomes" id="UP000235371"/>
    </source>
</evidence>
<keyword evidence="1" id="KW-0812">Transmembrane</keyword>
<sequence>NTLNTRNSSSITNIYKLFLNSNILVYNWNKLYKLVAINRENYILALLYSNITFYLTFIKPFY</sequence>
<dbReference type="RefSeq" id="XP_024734838.1">
    <property type="nucleotide sequence ID" value="XM_024873379.1"/>
</dbReference>
<gene>
    <name evidence="2" type="ORF">K444DRAFT_504315</name>
</gene>
<evidence type="ECO:0000256" key="1">
    <source>
        <dbReference type="SAM" id="Phobius"/>
    </source>
</evidence>
<dbReference type="AlphaFoldDB" id="A0A2J6T4J1"/>
<protein>
    <submittedName>
        <fullName evidence="2">Uncharacterized protein</fullName>
    </submittedName>
</protein>
<organism evidence="2 3">
    <name type="scientific">Hyaloscypha bicolor E</name>
    <dbReference type="NCBI Taxonomy" id="1095630"/>
    <lineage>
        <taxon>Eukaryota</taxon>
        <taxon>Fungi</taxon>
        <taxon>Dikarya</taxon>
        <taxon>Ascomycota</taxon>
        <taxon>Pezizomycotina</taxon>
        <taxon>Leotiomycetes</taxon>
        <taxon>Helotiales</taxon>
        <taxon>Hyaloscyphaceae</taxon>
        <taxon>Hyaloscypha</taxon>
        <taxon>Hyaloscypha bicolor</taxon>
    </lineage>
</organism>
<accession>A0A2J6T4J1</accession>
<dbReference type="InParanoid" id="A0A2J6T4J1"/>
<keyword evidence="3" id="KW-1185">Reference proteome</keyword>
<feature type="non-terminal residue" evidence="2">
    <location>
        <position position="1"/>
    </location>
</feature>